<dbReference type="EMBL" id="NHSF01000069">
    <property type="protein sequence ID" value="MBK5931747.1"/>
    <property type="molecule type" value="Genomic_DNA"/>
</dbReference>
<keyword evidence="2" id="KW-1185">Reference proteome</keyword>
<comment type="caution">
    <text evidence="1">The sequence shown here is derived from an EMBL/GenBank/DDBJ whole genome shotgun (WGS) entry which is preliminary data.</text>
</comment>
<protein>
    <submittedName>
        <fullName evidence="1">Uncharacterized protein</fullName>
    </submittedName>
</protein>
<proteinExistence type="predicted"/>
<evidence type="ECO:0000313" key="2">
    <source>
        <dbReference type="Proteomes" id="UP001296967"/>
    </source>
</evidence>
<sequence length="190" mass="21468">MMRELGLVELDHGRRKAVERLGFSNKRCWPDNAEIQAALESEYRLFQPHTQRRVTTLLREQALAAMQTFAEFEPRLVGSSVSGTASLEQGVRLHLFADDTRPIVFRLIDTGIPWQAGDSQHRYADGSRQTHPTFAFVAGEVPIELVVLPDQARRNPPLSAISERPERGLDPQAVERLLSEREPEQADLAF</sequence>
<reference evidence="1" key="1">
    <citation type="submission" date="2017-05" db="EMBL/GenBank/DDBJ databases">
        <authorList>
            <person name="Imhoff J.F."/>
            <person name="Rahn T."/>
            <person name="Kuenzel S."/>
            <person name="Neulinger S.C."/>
        </authorList>
    </citation>
    <scope>NUCLEOTIDE SEQUENCE</scope>
    <source>
        <strain evidence="1">DSM 4395</strain>
    </source>
</reference>
<dbReference type="Proteomes" id="UP001296967">
    <property type="component" value="Unassembled WGS sequence"/>
</dbReference>
<name>A0AAJ0UK12_HALSE</name>
<evidence type="ECO:0000313" key="1">
    <source>
        <dbReference type="EMBL" id="MBK5931747.1"/>
    </source>
</evidence>
<organism evidence="1 2">
    <name type="scientific">Halochromatium salexigens</name>
    <name type="common">Chromatium salexigens</name>
    <dbReference type="NCBI Taxonomy" id="49447"/>
    <lineage>
        <taxon>Bacteria</taxon>
        <taxon>Pseudomonadati</taxon>
        <taxon>Pseudomonadota</taxon>
        <taxon>Gammaproteobacteria</taxon>
        <taxon>Chromatiales</taxon>
        <taxon>Chromatiaceae</taxon>
        <taxon>Halochromatium</taxon>
    </lineage>
</organism>
<gene>
    <name evidence="1" type="ORF">CCR82_14750</name>
</gene>
<reference evidence="1" key="2">
    <citation type="journal article" date="2020" name="Microorganisms">
        <title>Osmotic Adaptation and Compatible Solute Biosynthesis of Phototrophic Bacteria as Revealed from Genome Analyses.</title>
        <authorList>
            <person name="Imhoff J.F."/>
            <person name="Rahn T."/>
            <person name="Kunzel S."/>
            <person name="Keller A."/>
            <person name="Neulinger S.C."/>
        </authorList>
    </citation>
    <scope>NUCLEOTIDE SEQUENCE</scope>
    <source>
        <strain evidence="1">DSM 4395</strain>
    </source>
</reference>
<accession>A0AAJ0UK12</accession>
<dbReference type="AlphaFoldDB" id="A0AAJ0UK12"/>